<dbReference type="PROSITE" id="PS50237">
    <property type="entry name" value="HECT"/>
    <property type="match status" value="1"/>
</dbReference>
<dbReference type="EMBL" id="RRYP01000523">
    <property type="protein sequence ID" value="TNV87287.1"/>
    <property type="molecule type" value="Genomic_DNA"/>
</dbReference>
<dbReference type="SUPFAM" id="SSF56204">
    <property type="entry name" value="Hect, E3 ligase catalytic domain"/>
    <property type="match status" value="1"/>
</dbReference>
<dbReference type="SMART" id="SM00119">
    <property type="entry name" value="HECTc"/>
    <property type="match status" value="1"/>
</dbReference>
<protein>
    <recommendedName>
        <fullName evidence="2">HECT-type E3 ubiquitin transferase</fullName>
        <ecNumber evidence="2">2.3.2.26</ecNumber>
    </recommendedName>
</protein>
<accession>A0A8J8T9A8</accession>
<dbReference type="OrthoDB" id="409931at2759"/>
<dbReference type="Gene3D" id="3.30.2410.10">
    <property type="entry name" value="Hect, E3 ligase catalytic domain"/>
    <property type="match status" value="1"/>
</dbReference>
<dbReference type="PANTHER" id="PTHR45700:SF8">
    <property type="entry name" value="HECT-TYPE E3 UBIQUITIN TRANSFERASE"/>
    <property type="match status" value="1"/>
</dbReference>
<dbReference type="PANTHER" id="PTHR45700">
    <property type="entry name" value="UBIQUITIN-PROTEIN LIGASE E3C"/>
    <property type="match status" value="1"/>
</dbReference>
<evidence type="ECO:0000256" key="4">
    <source>
        <dbReference type="ARBA" id="ARBA00022786"/>
    </source>
</evidence>
<evidence type="ECO:0000256" key="2">
    <source>
        <dbReference type="ARBA" id="ARBA00012485"/>
    </source>
</evidence>
<evidence type="ECO:0000259" key="7">
    <source>
        <dbReference type="PROSITE" id="PS50237"/>
    </source>
</evidence>
<dbReference type="Pfam" id="PF00632">
    <property type="entry name" value="HECT"/>
    <property type="match status" value="1"/>
</dbReference>
<feature type="domain" description="HECT" evidence="7">
    <location>
        <begin position="488"/>
        <end position="819"/>
    </location>
</feature>
<evidence type="ECO:0000313" key="8">
    <source>
        <dbReference type="EMBL" id="TNV87287.1"/>
    </source>
</evidence>
<comment type="catalytic activity">
    <reaction evidence="1">
        <text>S-ubiquitinyl-[E2 ubiquitin-conjugating enzyme]-L-cysteine + [acceptor protein]-L-lysine = [E2 ubiquitin-conjugating enzyme]-L-cysteine + N(6)-ubiquitinyl-[acceptor protein]-L-lysine.</text>
        <dbReference type="EC" id="2.3.2.26"/>
    </reaction>
</comment>
<name>A0A8J8T9A8_HALGN</name>
<dbReference type="EC" id="2.3.2.26" evidence="2"/>
<evidence type="ECO:0000256" key="6">
    <source>
        <dbReference type="SAM" id="MobiDB-lite"/>
    </source>
</evidence>
<dbReference type="CDD" id="cd00078">
    <property type="entry name" value="HECTc"/>
    <property type="match status" value="1"/>
</dbReference>
<evidence type="ECO:0000256" key="5">
    <source>
        <dbReference type="PROSITE-ProRule" id="PRU00104"/>
    </source>
</evidence>
<dbReference type="AlphaFoldDB" id="A0A8J8T9A8"/>
<dbReference type="Gene3D" id="3.90.1750.10">
    <property type="entry name" value="Hect, E3 ligase catalytic domains"/>
    <property type="match status" value="1"/>
</dbReference>
<dbReference type="GO" id="GO:0061630">
    <property type="term" value="F:ubiquitin protein ligase activity"/>
    <property type="evidence" value="ECO:0007669"/>
    <property type="project" value="UniProtKB-EC"/>
</dbReference>
<evidence type="ECO:0000313" key="9">
    <source>
        <dbReference type="Proteomes" id="UP000785679"/>
    </source>
</evidence>
<feature type="compositionally biased region" description="Basic and acidic residues" evidence="6">
    <location>
        <begin position="63"/>
        <end position="83"/>
    </location>
</feature>
<keyword evidence="3" id="KW-0808">Transferase</keyword>
<dbReference type="InterPro" id="IPR035983">
    <property type="entry name" value="Hect_E3_ubiquitin_ligase"/>
</dbReference>
<dbReference type="GO" id="GO:0000209">
    <property type="term" value="P:protein polyubiquitination"/>
    <property type="evidence" value="ECO:0007669"/>
    <property type="project" value="InterPro"/>
</dbReference>
<dbReference type="Gene3D" id="3.30.2160.10">
    <property type="entry name" value="Hect, E3 ligase catalytic domain"/>
    <property type="match status" value="1"/>
</dbReference>
<feature type="region of interest" description="Disordered" evidence="6">
    <location>
        <begin position="1"/>
        <end position="83"/>
    </location>
</feature>
<evidence type="ECO:0000256" key="3">
    <source>
        <dbReference type="ARBA" id="ARBA00022679"/>
    </source>
</evidence>
<reference evidence="8" key="1">
    <citation type="submission" date="2019-06" db="EMBL/GenBank/DDBJ databases">
        <authorList>
            <person name="Zheng W."/>
        </authorList>
    </citation>
    <scope>NUCLEOTIDE SEQUENCE</scope>
    <source>
        <strain evidence="8">QDHG01</strain>
    </source>
</reference>
<feature type="compositionally biased region" description="Polar residues" evidence="6">
    <location>
        <begin position="33"/>
        <end position="50"/>
    </location>
</feature>
<dbReference type="InterPro" id="IPR000569">
    <property type="entry name" value="HECT_dom"/>
</dbReference>
<keyword evidence="9" id="KW-1185">Reference proteome</keyword>
<dbReference type="InterPro" id="IPR044611">
    <property type="entry name" value="E3A/B/C-like"/>
</dbReference>
<dbReference type="Proteomes" id="UP000785679">
    <property type="component" value="Unassembled WGS sequence"/>
</dbReference>
<sequence length="819" mass="95166">MERSEEQSNANQKPNEPLGDQDNGVMEVDESQEISNGQGSEQVQSLSPQVTDEDAKMTSAQPEAKEPTSEEIAEQKKLKEEERKARVKQTVMKLFKQMKFGCNKEICYNKYCFKNHFQKKDLTFSNDQIRFQEVAGLCQRATDPNSLLCSDSKSFSVDDLKEVDKLTEGLLEDAYAFASSFIKNRPMKKDEDVSMVEESKSCGAGILRTESEYADTLRLYEVNFEEVQVLIDTLTKNIEESKLKAAFESLAMLFEEDYSSMEKSFENALMVWRGMLTLVQFEQFMNFDWSEVLERAINILHKSLQDLRTYNREKLLVEYVQLCIPKQALGNFVLRLQNYMTISLMINQRWKHSFEQSIMVLDVLQSGNNKKSYRQRVDHKEFYNDAVNKDLDINKDFNLWIKERERCRKANVQFDKYRIFTICSFPWILDSAFKAEILKHANRINQDREALSINPMDLLSMGRAGMHLMFEVNRQSILDDALRVISRPNQNFKKPLRVMFTGEPGVDEGGVRKEFFQLLIKDLFNPEYAMFNFNENKVMYYINGLSHEPNINFELIGILMGLAIYNNIILGVSFPQAVYKLLLFEEPDFEDLQEWQPEIAQSLEFILNYDDPSTSLEDVLGATFSLEVENFGHKQDVELKPNGSAILVNEENRQEYVDLYVKYTFIGQCEDKLKAFKRGFYRVCDEDLMRQFFQPEELEQLINGSSVLDFKAWQKNCKFIEGYTNDSPQAKWLWEIIHDDFNEEQRKKFLQFVTGSDRAPILGLGSVKLYVGRHGEDSDMLPSSHTCFNHLLVPEYSSKEKMLTKLLLAINNSEGFGLM</sequence>
<comment type="caution">
    <text evidence="8">The sequence shown here is derived from an EMBL/GenBank/DDBJ whole genome shotgun (WGS) entry which is preliminary data.</text>
</comment>
<dbReference type="FunFam" id="3.30.2410.10:FF:000003">
    <property type="entry name" value="probable E3 ubiquitin-protein ligase HERC4 isoform X1"/>
    <property type="match status" value="1"/>
</dbReference>
<organism evidence="8 9">
    <name type="scientific">Halteria grandinella</name>
    <dbReference type="NCBI Taxonomy" id="5974"/>
    <lineage>
        <taxon>Eukaryota</taxon>
        <taxon>Sar</taxon>
        <taxon>Alveolata</taxon>
        <taxon>Ciliophora</taxon>
        <taxon>Intramacronucleata</taxon>
        <taxon>Spirotrichea</taxon>
        <taxon>Stichotrichia</taxon>
        <taxon>Sporadotrichida</taxon>
        <taxon>Halteriidae</taxon>
        <taxon>Halteria</taxon>
    </lineage>
</organism>
<gene>
    <name evidence="8" type="ORF">FGO68_gene13621</name>
</gene>
<feature type="active site" description="Glycyl thioester intermediate" evidence="5">
    <location>
        <position position="787"/>
    </location>
</feature>
<keyword evidence="4 5" id="KW-0833">Ubl conjugation pathway</keyword>
<evidence type="ECO:0000256" key="1">
    <source>
        <dbReference type="ARBA" id="ARBA00000885"/>
    </source>
</evidence>
<proteinExistence type="predicted"/>